<gene>
    <name evidence="1" type="ORF">GCM10020369_00070</name>
</gene>
<keyword evidence="2" id="KW-1185">Reference proteome</keyword>
<evidence type="ECO:0000313" key="1">
    <source>
        <dbReference type="EMBL" id="GAA3381580.1"/>
    </source>
</evidence>
<protein>
    <submittedName>
        <fullName evidence="1">Uncharacterized protein</fullName>
    </submittedName>
</protein>
<reference evidence="2" key="1">
    <citation type="journal article" date="2019" name="Int. J. Syst. Evol. Microbiol.">
        <title>The Global Catalogue of Microorganisms (GCM) 10K type strain sequencing project: providing services to taxonomists for standard genome sequencing and annotation.</title>
        <authorList>
            <consortium name="The Broad Institute Genomics Platform"/>
            <consortium name="The Broad Institute Genome Sequencing Center for Infectious Disease"/>
            <person name="Wu L."/>
            <person name="Ma J."/>
        </authorList>
    </citation>
    <scope>NUCLEOTIDE SEQUENCE [LARGE SCALE GENOMIC DNA]</scope>
    <source>
        <strain evidence="2">JCM 9458</strain>
    </source>
</reference>
<organism evidence="1 2">
    <name type="scientific">Cryptosporangium minutisporangium</name>
    <dbReference type="NCBI Taxonomy" id="113569"/>
    <lineage>
        <taxon>Bacteria</taxon>
        <taxon>Bacillati</taxon>
        <taxon>Actinomycetota</taxon>
        <taxon>Actinomycetes</taxon>
        <taxon>Cryptosporangiales</taxon>
        <taxon>Cryptosporangiaceae</taxon>
        <taxon>Cryptosporangium</taxon>
    </lineage>
</organism>
<proteinExistence type="predicted"/>
<sequence length="59" mass="6401">MLEVRKSSLTAIQRIALVDAMAHWMGNTGDDELATALAELACGDRGMARDLIFLLTPLL</sequence>
<comment type="caution">
    <text evidence="1">The sequence shown here is derived from an EMBL/GenBank/DDBJ whole genome shotgun (WGS) entry which is preliminary data.</text>
</comment>
<name>A0ABP6SPY6_9ACTN</name>
<dbReference type="EMBL" id="BAAAYN010000001">
    <property type="protein sequence ID" value="GAA3381580.1"/>
    <property type="molecule type" value="Genomic_DNA"/>
</dbReference>
<dbReference type="Proteomes" id="UP001501676">
    <property type="component" value="Unassembled WGS sequence"/>
</dbReference>
<evidence type="ECO:0000313" key="2">
    <source>
        <dbReference type="Proteomes" id="UP001501676"/>
    </source>
</evidence>
<accession>A0ABP6SPY6</accession>